<feature type="transmembrane region" description="Helical" evidence="11">
    <location>
        <begin position="260"/>
        <end position="282"/>
    </location>
</feature>
<evidence type="ECO:0000256" key="8">
    <source>
        <dbReference type="ARBA" id="ARBA00023065"/>
    </source>
</evidence>
<keyword evidence="3 11" id="KW-0813">Transport</keyword>
<evidence type="ECO:0000256" key="5">
    <source>
        <dbReference type="ARBA" id="ARBA00022692"/>
    </source>
</evidence>
<keyword evidence="6 11" id="KW-0732">Signal</keyword>
<proteinExistence type="inferred from homology"/>
<dbReference type="Pfam" id="PF02932">
    <property type="entry name" value="Neur_chan_memb"/>
    <property type="match status" value="1"/>
</dbReference>
<dbReference type="InterPro" id="IPR006202">
    <property type="entry name" value="Neur_chan_lig-bd"/>
</dbReference>
<comment type="similarity">
    <text evidence="11">Belongs to the ligand-gated ion channel (TC 1.A.9) family.</text>
</comment>
<dbReference type="Gene3D" id="1.20.58.390">
    <property type="entry name" value="Neurotransmitter-gated ion-channel transmembrane domain"/>
    <property type="match status" value="1"/>
</dbReference>
<evidence type="ECO:0000256" key="7">
    <source>
        <dbReference type="ARBA" id="ARBA00022989"/>
    </source>
</evidence>
<feature type="domain" description="Neurotransmitter-gated ion-channel ligand-binding" evidence="12">
    <location>
        <begin position="31"/>
        <end position="176"/>
    </location>
</feature>
<evidence type="ECO:0000256" key="1">
    <source>
        <dbReference type="ARBA" id="ARBA00004141"/>
    </source>
</evidence>
<evidence type="ECO:0000256" key="11">
    <source>
        <dbReference type="RuleBase" id="RU000687"/>
    </source>
</evidence>
<gene>
    <name evidence="14" type="primary">Cni-lgc-48</name>
    <name evidence="14" type="synonym">Cnig_chr_V.g18579</name>
    <name evidence="14" type="ORF">B9Z55_018579</name>
</gene>
<feature type="domain" description="Neurotransmitter-gated ion-channel transmembrane" evidence="13">
    <location>
        <begin position="268"/>
        <end position="352"/>
    </location>
</feature>
<reference evidence="15" key="1">
    <citation type="submission" date="2017-10" db="EMBL/GenBank/DDBJ databases">
        <title>Rapid genome shrinkage in a self-fertile nematode reveals novel sperm competition proteins.</title>
        <authorList>
            <person name="Yin D."/>
            <person name="Schwarz E.M."/>
            <person name="Thomas C.G."/>
            <person name="Felde R.L."/>
            <person name="Korf I.F."/>
            <person name="Cutter A.D."/>
            <person name="Schartner C.M."/>
            <person name="Ralston E.J."/>
            <person name="Meyer B.J."/>
            <person name="Haag E.S."/>
        </authorList>
    </citation>
    <scope>NUCLEOTIDE SEQUENCE [LARGE SCALE GENOMIC DNA]</scope>
    <source>
        <strain evidence="15">JU1422</strain>
    </source>
</reference>
<keyword evidence="4" id="KW-1003">Cell membrane</keyword>
<evidence type="ECO:0000313" key="15">
    <source>
        <dbReference type="Proteomes" id="UP000230233"/>
    </source>
</evidence>
<dbReference type="GO" id="GO:0005230">
    <property type="term" value="F:extracellular ligand-gated monoatomic ion channel activity"/>
    <property type="evidence" value="ECO:0007669"/>
    <property type="project" value="InterPro"/>
</dbReference>
<evidence type="ECO:0008006" key="16">
    <source>
        <dbReference type="Google" id="ProtNLM"/>
    </source>
</evidence>
<evidence type="ECO:0000259" key="12">
    <source>
        <dbReference type="Pfam" id="PF02931"/>
    </source>
</evidence>
<dbReference type="InterPro" id="IPR036719">
    <property type="entry name" value="Neuro-gated_channel_TM_sf"/>
</dbReference>
<dbReference type="Proteomes" id="UP000230233">
    <property type="component" value="Chromosome V"/>
</dbReference>
<evidence type="ECO:0000313" key="14">
    <source>
        <dbReference type="EMBL" id="PIC25780.1"/>
    </source>
</evidence>
<dbReference type="PANTHER" id="PTHR18945">
    <property type="entry name" value="NEUROTRANSMITTER GATED ION CHANNEL"/>
    <property type="match status" value="1"/>
</dbReference>
<dbReference type="InterPro" id="IPR036734">
    <property type="entry name" value="Neur_chan_lig-bd_sf"/>
</dbReference>
<keyword evidence="9 11" id="KW-0472">Membrane</keyword>
<dbReference type="InterPro" id="IPR006028">
    <property type="entry name" value="GABAA/Glycine_rcpt"/>
</dbReference>
<feature type="transmembrane region" description="Helical" evidence="11">
    <location>
        <begin position="323"/>
        <end position="343"/>
    </location>
</feature>
<dbReference type="PROSITE" id="PS00236">
    <property type="entry name" value="NEUROTR_ION_CHANNEL"/>
    <property type="match status" value="1"/>
</dbReference>
<dbReference type="SUPFAM" id="SSF90112">
    <property type="entry name" value="Neurotransmitter-gated ion-channel transmembrane pore"/>
    <property type="match status" value="1"/>
</dbReference>
<dbReference type="InterPro" id="IPR038050">
    <property type="entry name" value="Neuro_actylchol_rec"/>
</dbReference>
<dbReference type="OrthoDB" id="442503at2759"/>
<feature type="signal peptide" evidence="11">
    <location>
        <begin position="1"/>
        <end position="17"/>
    </location>
</feature>
<protein>
    <recommendedName>
        <fullName evidence="16">Neurotransmitter-gated ion-channel ligand-binding domain-containing protein</fullName>
    </recommendedName>
</protein>
<evidence type="ECO:0000259" key="13">
    <source>
        <dbReference type="Pfam" id="PF02932"/>
    </source>
</evidence>
<dbReference type="GO" id="GO:0004888">
    <property type="term" value="F:transmembrane signaling receptor activity"/>
    <property type="evidence" value="ECO:0007669"/>
    <property type="project" value="InterPro"/>
</dbReference>
<dbReference type="EMBL" id="PDUG01000005">
    <property type="protein sequence ID" value="PIC25780.1"/>
    <property type="molecule type" value="Genomic_DNA"/>
</dbReference>
<keyword evidence="15" id="KW-1185">Reference proteome</keyword>
<feature type="transmembrane region" description="Helical" evidence="11">
    <location>
        <begin position="294"/>
        <end position="311"/>
    </location>
</feature>
<dbReference type="FunFam" id="1.20.58.390:FF:000061">
    <property type="entry name" value="Ligand-Gated ion Channel"/>
    <property type="match status" value="1"/>
</dbReference>
<evidence type="ECO:0000256" key="4">
    <source>
        <dbReference type="ARBA" id="ARBA00022475"/>
    </source>
</evidence>
<comment type="subcellular location">
    <subcellularLocation>
        <location evidence="2">Cell membrane</location>
    </subcellularLocation>
    <subcellularLocation>
        <location evidence="1">Membrane</location>
        <topology evidence="1">Multi-pass membrane protein</topology>
    </subcellularLocation>
</comment>
<dbReference type="SUPFAM" id="SSF63712">
    <property type="entry name" value="Nicotinic receptor ligand binding domain-like"/>
    <property type="match status" value="1"/>
</dbReference>
<sequence>MRLPYLFLNLLVAQLFGQEVHELQSECLNEARLMSKLLTEREYSKHKIPKKGGITVSVEFWIQEISSISEMTNDFEMEIYINEMWTDPNLKFSHLGACKANLTLDEQTLNKLWKPNTCFVNSKFAEIYESPFQNVFLTLFDNGTVWVNYRLRVKGPCEMELTNFPMDTQACRLNYQRSKLENCLFSLSAESIYSALSYSFSYNNEEVRLQWNSQRKPVFAIQPVCHPISLEKIRHFFTDKDYPAGKWDELIVTFVFERRYMWYFLQAYLPTFFSIFISWIAFSLGPQAITPRTMIGVNALLSMIFHFGSIMKNLPKVSYIKAIDVWMLGSMLFVFLSLVELAVVGYTLQRRRGKEHIVEIIDRFARYLFPAGFSLFNIIYWAKFGFKVL</sequence>
<feature type="chain" id="PRO_5022252523" description="Neurotransmitter-gated ion-channel ligand-binding domain-containing protein" evidence="11">
    <location>
        <begin position="18"/>
        <end position="389"/>
    </location>
</feature>
<dbReference type="AlphaFoldDB" id="A0A2G5TEU5"/>
<evidence type="ECO:0000256" key="2">
    <source>
        <dbReference type="ARBA" id="ARBA00004236"/>
    </source>
</evidence>
<dbReference type="Pfam" id="PF02931">
    <property type="entry name" value="Neur_chan_LBD"/>
    <property type="match status" value="1"/>
</dbReference>
<evidence type="ECO:0000256" key="9">
    <source>
        <dbReference type="ARBA" id="ARBA00023136"/>
    </source>
</evidence>
<organism evidence="14 15">
    <name type="scientific">Caenorhabditis nigoni</name>
    <dbReference type="NCBI Taxonomy" id="1611254"/>
    <lineage>
        <taxon>Eukaryota</taxon>
        <taxon>Metazoa</taxon>
        <taxon>Ecdysozoa</taxon>
        <taxon>Nematoda</taxon>
        <taxon>Chromadorea</taxon>
        <taxon>Rhabditida</taxon>
        <taxon>Rhabditina</taxon>
        <taxon>Rhabditomorpha</taxon>
        <taxon>Rhabditoidea</taxon>
        <taxon>Rhabditidae</taxon>
        <taxon>Peloderinae</taxon>
        <taxon>Caenorhabditis</taxon>
    </lineage>
</organism>
<accession>A0A2G5TEU5</accession>
<dbReference type="PRINTS" id="PR00252">
    <property type="entry name" value="NRIONCHANNEL"/>
</dbReference>
<dbReference type="InterPro" id="IPR018000">
    <property type="entry name" value="Neurotransmitter_ion_chnl_CS"/>
</dbReference>
<evidence type="ECO:0000256" key="6">
    <source>
        <dbReference type="ARBA" id="ARBA00022729"/>
    </source>
</evidence>
<dbReference type="CDD" id="cd18990">
    <property type="entry name" value="LGIC_ECD_GABAAR"/>
    <property type="match status" value="1"/>
</dbReference>
<comment type="caution">
    <text evidence="14">The sequence shown here is derived from an EMBL/GenBank/DDBJ whole genome shotgun (WGS) entry which is preliminary data.</text>
</comment>
<feature type="transmembrane region" description="Helical" evidence="11">
    <location>
        <begin position="364"/>
        <end position="382"/>
    </location>
</feature>
<evidence type="ECO:0000256" key="3">
    <source>
        <dbReference type="ARBA" id="ARBA00022448"/>
    </source>
</evidence>
<dbReference type="Gene3D" id="2.70.170.10">
    <property type="entry name" value="Neurotransmitter-gated ion-channel ligand-binding domain"/>
    <property type="match status" value="1"/>
</dbReference>
<evidence type="ECO:0000256" key="10">
    <source>
        <dbReference type="ARBA" id="ARBA00023303"/>
    </source>
</evidence>
<dbReference type="InterPro" id="IPR006201">
    <property type="entry name" value="Neur_channel"/>
</dbReference>
<keyword evidence="10 11" id="KW-0407">Ion channel</keyword>
<keyword evidence="5 11" id="KW-0812">Transmembrane</keyword>
<keyword evidence="7 11" id="KW-1133">Transmembrane helix</keyword>
<dbReference type="PRINTS" id="PR00253">
    <property type="entry name" value="GABAARECEPTR"/>
</dbReference>
<keyword evidence="8 11" id="KW-0406">Ion transport</keyword>
<dbReference type="CDD" id="cd19049">
    <property type="entry name" value="LGIC_TM_anion"/>
    <property type="match status" value="1"/>
</dbReference>
<dbReference type="InterPro" id="IPR006029">
    <property type="entry name" value="Neurotrans-gated_channel_TM"/>
</dbReference>
<name>A0A2G5TEU5_9PELO</name>
<dbReference type="GO" id="GO:0005886">
    <property type="term" value="C:plasma membrane"/>
    <property type="evidence" value="ECO:0007669"/>
    <property type="project" value="UniProtKB-SubCell"/>
</dbReference>
<dbReference type="STRING" id="1611254.A0A2G5TEU5"/>